<dbReference type="EMBL" id="RAQJ01000006">
    <property type="protein sequence ID" value="RKE90997.1"/>
    <property type="molecule type" value="Genomic_DNA"/>
</dbReference>
<reference evidence="2 3" key="1">
    <citation type="submission" date="2018-09" db="EMBL/GenBank/DDBJ databases">
        <title>Genomic Encyclopedia of Archaeal and Bacterial Type Strains, Phase II (KMG-II): from individual species to whole genera.</title>
        <authorList>
            <person name="Goeker M."/>
        </authorList>
    </citation>
    <scope>NUCLEOTIDE SEQUENCE [LARGE SCALE GENOMIC DNA]</scope>
    <source>
        <strain evidence="2 3">DSM 26283</strain>
    </source>
</reference>
<dbReference type="Pfam" id="PF10263">
    <property type="entry name" value="SprT-like"/>
    <property type="match status" value="1"/>
</dbReference>
<gene>
    <name evidence="2" type="ORF">BXY80_2587</name>
</gene>
<dbReference type="OrthoDB" id="267364at2"/>
<feature type="domain" description="SprT-like" evidence="1">
    <location>
        <begin position="31"/>
        <end position="97"/>
    </location>
</feature>
<dbReference type="InterPro" id="IPR006640">
    <property type="entry name" value="SprT-like_domain"/>
</dbReference>
<protein>
    <submittedName>
        <fullName evidence="2">SprT-like family protein</fullName>
    </submittedName>
</protein>
<dbReference type="GO" id="GO:0006950">
    <property type="term" value="P:response to stress"/>
    <property type="evidence" value="ECO:0007669"/>
    <property type="project" value="UniProtKB-ARBA"/>
</dbReference>
<evidence type="ECO:0000313" key="2">
    <source>
        <dbReference type="EMBL" id="RKE90997.1"/>
    </source>
</evidence>
<name>A0A420DFS7_9FLAO</name>
<dbReference type="RefSeq" id="WP_120202536.1">
    <property type="nucleotide sequence ID" value="NZ_RAQJ01000006.1"/>
</dbReference>
<dbReference type="AlphaFoldDB" id="A0A420DFS7"/>
<evidence type="ECO:0000313" key="3">
    <source>
        <dbReference type="Proteomes" id="UP000284892"/>
    </source>
</evidence>
<comment type="caution">
    <text evidence="2">The sequence shown here is derived from an EMBL/GenBank/DDBJ whole genome shotgun (WGS) entry which is preliminary data.</text>
</comment>
<keyword evidence="3" id="KW-1185">Reference proteome</keyword>
<organism evidence="2 3">
    <name type="scientific">Ichthyenterobacterium magnum</name>
    <dbReference type="NCBI Taxonomy" id="1230530"/>
    <lineage>
        <taxon>Bacteria</taxon>
        <taxon>Pseudomonadati</taxon>
        <taxon>Bacteroidota</taxon>
        <taxon>Flavobacteriia</taxon>
        <taxon>Flavobacteriales</taxon>
        <taxon>Flavobacteriaceae</taxon>
        <taxon>Ichthyenterobacterium</taxon>
    </lineage>
</organism>
<proteinExistence type="predicted"/>
<dbReference type="Proteomes" id="UP000284892">
    <property type="component" value="Unassembled WGS sequence"/>
</dbReference>
<accession>A0A420DFS7</accession>
<sequence>MQSTLQNYIPQPAIASVLKLLEHEYLVVKVKNERKTRHGDYKRLPNGKHQITVNSNLNTYRFLITLIHEIAHFEAYKTYGKFIKPHGIEWKRTFQHLMLPFLNPAVFPEALLPLLAKHFKNPKASSDTDATLALALKQFDEPNDKTYIFEVPFGSDFKLYNGRIFKRGNKRTKRFECVELKTGKLYLFNPNAEVELMDKNEVSI</sequence>
<evidence type="ECO:0000259" key="1">
    <source>
        <dbReference type="Pfam" id="PF10263"/>
    </source>
</evidence>